<dbReference type="PANTHER" id="PTHR37298">
    <property type="entry name" value="UPF0111 PROTEIN YKAA"/>
    <property type="match status" value="1"/>
</dbReference>
<protein>
    <recommendedName>
        <fullName evidence="3">DUF47 family protein</fullName>
    </recommendedName>
</protein>
<dbReference type="InterPro" id="IPR038078">
    <property type="entry name" value="PhoU-like_sf"/>
</dbReference>
<evidence type="ECO:0000313" key="2">
    <source>
        <dbReference type="Proteomes" id="UP001209083"/>
    </source>
</evidence>
<accession>A0ABY8QU39</accession>
<proteinExistence type="predicted"/>
<name>A0ABY8QU39_9MICO</name>
<dbReference type="InterPro" id="IPR052912">
    <property type="entry name" value="UPF0111_domain"/>
</dbReference>
<evidence type="ECO:0008006" key="3">
    <source>
        <dbReference type="Google" id="ProtNLM"/>
    </source>
</evidence>
<dbReference type="PANTHER" id="PTHR37298:SF1">
    <property type="entry name" value="UPF0111 PROTEIN YKAA"/>
    <property type="match status" value="1"/>
</dbReference>
<dbReference type="Proteomes" id="UP001209083">
    <property type="component" value="Chromosome"/>
</dbReference>
<evidence type="ECO:0000313" key="1">
    <source>
        <dbReference type="EMBL" id="WGW12493.1"/>
    </source>
</evidence>
<keyword evidence="2" id="KW-1185">Reference proteome</keyword>
<reference evidence="1 2" key="1">
    <citation type="submission" date="2023-05" db="EMBL/GenBank/DDBJ databases">
        <title>Lithophilousrod everest ZFBP1038 complete genpme.</title>
        <authorList>
            <person name="Tian M."/>
        </authorList>
    </citation>
    <scope>NUCLEOTIDE SEQUENCE [LARGE SCALE GENOMIC DNA]</scope>
    <source>
        <strain evidence="1 2">ZFBP1038</strain>
    </source>
</reference>
<dbReference type="EMBL" id="CP090958">
    <property type="protein sequence ID" value="WGW12493.1"/>
    <property type="molecule type" value="Genomic_DNA"/>
</dbReference>
<dbReference type="RefSeq" id="WP_349639293.1">
    <property type="nucleotide sequence ID" value="NZ_CP090958.1"/>
</dbReference>
<gene>
    <name evidence="1" type="ORF">LWF01_01630</name>
</gene>
<sequence length="205" mass="22978">MRVRFLPQDATFYQLLTDQAQKLPDANLVLAEMSGIEPEERRAARGQMDKVCNEVDEATHAVLRALRESYVTPVDRQDVFELADAVQAACHSLEAVAYAMGNDALRDLPAGAVEMLAVLDRQAELTVGMTRRLRSMRELWEFHDEITRQAKQARILHQRIGRILTTKKRLSEYAAGDQLAGSMLEATKAFRQIGVAVGRIVVKES</sequence>
<organism evidence="1 2">
    <name type="scientific">Saxibacter everestensis</name>
    <dbReference type="NCBI Taxonomy" id="2909229"/>
    <lineage>
        <taxon>Bacteria</taxon>
        <taxon>Bacillati</taxon>
        <taxon>Actinomycetota</taxon>
        <taxon>Actinomycetes</taxon>
        <taxon>Micrococcales</taxon>
        <taxon>Brevibacteriaceae</taxon>
        <taxon>Saxibacter</taxon>
    </lineage>
</organism>
<dbReference type="Gene3D" id="1.20.58.220">
    <property type="entry name" value="Phosphate transport system protein phou homolog 2, domain 2"/>
    <property type="match status" value="1"/>
</dbReference>